<evidence type="ECO:0000256" key="2">
    <source>
        <dbReference type="ARBA" id="ARBA00022741"/>
    </source>
</evidence>
<evidence type="ECO:0000256" key="7">
    <source>
        <dbReference type="ARBA" id="ARBA00034617"/>
    </source>
</evidence>
<dbReference type="OrthoDB" id="2499463at2759"/>
<dbReference type="AlphaFoldDB" id="A0A4Q9ML95"/>
<dbReference type="InterPro" id="IPR002464">
    <property type="entry name" value="DNA/RNA_helicase_DEAH_CS"/>
</dbReference>
<keyword evidence="5" id="KW-0238">DNA-binding</keyword>
<evidence type="ECO:0000313" key="12">
    <source>
        <dbReference type="EMBL" id="TBU26766.1"/>
    </source>
</evidence>
<dbReference type="GO" id="GO:0005694">
    <property type="term" value="C:chromosome"/>
    <property type="evidence" value="ECO:0007669"/>
    <property type="project" value="TreeGrafter"/>
</dbReference>
<evidence type="ECO:0000256" key="9">
    <source>
        <dbReference type="SAM" id="MobiDB-lite"/>
    </source>
</evidence>
<dbReference type="GO" id="GO:0043138">
    <property type="term" value="F:3'-5' DNA helicase activity"/>
    <property type="evidence" value="ECO:0007669"/>
    <property type="project" value="UniProtKB-EC"/>
</dbReference>
<sequence>MTEHPRFRTLIATPKFASRIGAFIIDEAHCIVQWGGDFRPEYSGLEKFRGLVPKPVPFLVTSATLTPSQLERTRSNLSIEGTRSFHLNLGNDRPNIKQELRLMKSASDYAALDFIVAGATTREEIPRTIIFVNAVSKTHAVAHRLRAKVGELLRDEIAILHAHRAEDSKREIWRRFKDGEVRILVATEAAAMGMDVPDITLAVQFGVPENLAVWLQRAGRAGRSPLLEATAVMMVERSVVQRKSVEENLRAWIEAGGCRRSVADAYFNNPPRRTPMSPSRCCDNCAAAAAAALSTGPSAPATATPKGPMAVASRAGSPARHVDNSLRLRLSPKRRKGTHLKTVKTALVNWRYTTRRTKYRFSSLKAENILPDNALTTIASLRRDLKTIPDLKRVLNPPWPHVDTHGG</sequence>
<comment type="catalytic activity">
    <reaction evidence="7">
        <text>Couples ATP hydrolysis with the unwinding of duplex DNA by translocating in the 3'-5' direction.</text>
        <dbReference type="EC" id="5.6.2.4"/>
    </reaction>
</comment>
<dbReference type="PROSITE" id="PS00690">
    <property type="entry name" value="DEAH_ATP_HELICASE"/>
    <property type="match status" value="1"/>
</dbReference>
<dbReference type="Gene3D" id="3.40.50.300">
    <property type="entry name" value="P-loop containing nucleotide triphosphate hydrolases"/>
    <property type="match status" value="2"/>
</dbReference>
<evidence type="ECO:0000256" key="5">
    <source>
        <dbReference type="ARBA" id="ARBA00023125"/>
    </source>
</evidence>
<gene>
    <name evidence="12" type="ORF">BD311DRAFT_666881</name>
</gene>
<dbReference type="PANTHER" id="PTHR13710">
    <property type="entry name" value="DNA HELICASE RECQ FAMILY MEMBER"/>
    <property type="match status" value="1"/>
</dbReference>
<feature type="compositionally biased region" description="Low complexity" evidence="9">
    <location>
        <begin position="296"/>
        <end position="305"/>
    </location>
</feature>
<dbReference type="Proteomes" id="UP000292957">
    <property type="component" value="Unassembled WGS sequence"/>
</dbReference>
<dbReference type="InterPro" id="IPR027417">
    <property type="entry name" value="P-loop_NTPase"/>
</dbReference>
<keyword evidence="4" id="KW-0067">ATP-binding</keyword>
<evidence type="ECO:0000259" key="10">
    <source>
        <dbReference type="PROSITE" id="PS51192"/>
    </source>
</evidence>
<dbReference type="EMBL" id="ML143441">
    <property type="protein sequence ID" value="TBU26766.1"/>
    <property type="molecule type" value="Genomic_DNA"/>
</dbReference>
<evidence type="ECO:0000256" key="8">
    <source>
        <dbReference type="ARBA" id="ARBA00034808"/>
    </source>
</evidence>
<evidence type="ECO:0000256" key="4">
    <source>
        <dbReference type="ARBA" id="ARBA00022840"/>
    </source>
</evidence>
<keyword evidence="6" id="KW-0413">Isomerase</keyword>
<dbReference type="GO" id="GO:0009378">
    <property type="term" value="F:four-way junction helicase activity"/>
    <property type="evidence" value="ECO:0007669"/>
    <property type="project" value="TreeGrafter"/>
</dbReference>
<feature type="non-terminal residue" evidence="12">
    <location>
        <position position="407"/>
    </location>
</feature>
<dbReference type="GO" id="GO:0000724">
    <property type="term" value="P:double-strand break repair via homologous recombination"/>
    <property type="evidence" value="ECO:0007669"/>
    <property type="project" value="TreeGrafter"/>
</dbReference>
<dbReference type="Pfam" id="PF00270">
    <property type="entry name" value="DEAD"/>
    <property type="match status" value="1"/>
</dbReference>
<dbReference type="GO" id="GO:0016787">
    <property type="term" value="F:hydrolase activity"/>
    <property type="evidence" value="ECO:0007669"/>
    <property type="project" value="UniProtKB-KW"/>
</dbReference>
<protein>
    <recommendedName>
        <fullName evidence="8">DNA 3'-5' helicase</fullName>
        <ecNumber evidence="8">5.6.2.4</ecNumber>
    </recommendedName>
</protein>
<feature type="domain" description="Helicase ATP-binding" evidence="10">
    <location>
        <begin position="1"/>
        <end position="83"/>
    </location>
</feature>
<keyword evidence="3 12" id="KW-0378">Hydrolase</keyword>
<dbReference type="EC" id="5.6.2.4" evidence="8"/>
<reference evidence="12" key="1">
    <citation type="submission" date="2019-01" db="EMBL/GenBank/DDBJ databases">
        <title>Draft genome sequences of three monokaryotic isolates of the white-rot basidiomycete fungus Dichomitus squalens.</title>
        <authorList>
            <consortium name="DOE Joint Genome Institute"/>
            <person name="Lopez S.C."/>
            <person name="Andreopoulos B."/>
            <person name="Pangilinan J."/>
            <person name="Lipzen A."/>
            <person name="Riley R."/>
            <person name="Ahrendt S."/>
            <person name="Ng V."/>
            <person name="Barry K."/>
            <person name="Daum C."/>
            <person name="Grigoriev I.V."/>
            <person name="Hilden K.S."/>
            <person name="Makela M.R."/>
            <person name="de Vries R.P."/>
        </authorList>
    </citation>
    <scope>NUCLEOTIDE SEQUENCE [LARGE SCALE GENOMIC DNA]</scope>
    <source>
        <strain evidence="12">OM18370.1</strain>
    </source>
</reference>
<feature type="domain" description="Helicase C-terminal" evidence="11">
    <location>
        <begin position="95"/>
        <end position="266"/>
    </location>
</feature>
<dbReference type="PROSITE" id="PS51192">
    <property type="entry name" value="HELICASE_ATP_BIND_1"/>
    <property type="match status" value="1"/>
</dbReference>
<dbReference type="PROSITE" id="PS51194">
    <property type="entry name" value="HELICASE_CTER"/>
    <property type="match status" value="1"/>
</dbReference>
<dbReference type="Pfam" id="PF00271">
    <property type="entry name" value="Helicase_C"/>
    <property type="match status" value="1"/>
</dbReference>
<dbReference type="GO" id="GO:0005737">
    <property type="term" value="C:cytoplasm"/>
    <property type="evidence" value="ECO:0007669"/>
    <property type="project" value="TreeGrafter"/>
</dbReference>
<accession>A0A4Q9ML95</accession>
<evidence type="ECO:0000259" key="11">
    <source>
        <dbReference type="PROSITE" id="PS51194"/>
    </source>
</evidence>
<evidence type="ECO:0000256" key="6">
    <source>
        <dbReference type="ARBA" id="ARBA00023235"/>
    </source>
</evidence>
<proteinExistence type="inferred from homology"/>
<dbReference type="InterPro" id="IPR011545">
    <property type="entry name" value="DEAD/DEAH_box_helicase_dom"/>
</dbReference>
<dbReference type="GO" id="GO:0003677">
    <property type="term" value="F:DNA binding"/>
    <property type="evidence" value="ECO:0007669"/>
    <property type="project" value="UniProtKB-KW"/>
</dbReference>
<comment type="similarity">
    <text evidence="1">Belongs to the helicase family. RecQ subfamily.</text>
</comment>
<dbReference type="GO" id="GO:0005524">
    <property type="term" value="F:ATP binding"/>
    <property type="evidence" value="ECO:0007669"/>
    <property type="project" value="UniProtKB-KW"/>
</dbReference>
<name>A0A4Q9ML95_9APHY</name>
<keyword evidence="2" id="KW-0547">Nucleotide-binding</keyword>
<evidence type="ECO:0000256" key="1">
    <source>
        <dbReference type="ARBA" id="ARBA00005446"/>
    </source>
</evidence>
<organism evidence="12">
    <name type="scientific">Dichomitus squalens</name>
    <dbReference type="NCBI Taxonomy" id="114155"/>
    <lineage>
        <taxon>Eukaryota</taxon>
        <taxon>Fungi</taxon>
        <taxon>Dikarya</taxon>
        <taxon>Basidiomycota</taxon>
        <taxon>Agaricomycotina</taxon>
        <taxon>Agaricomycetes</taxon>
        <taxon>Polyporales</taxon>
        <taxon>Polyporaceae</taxon>
        <taxon>Dichomitus</taxon>
    </lineage>
</organism>
<feature type="region of interest" description="Disordered" evidence="9">
    <location>
        <begin position="296"/>
        <end position="323"/>
    </location>
</feature>
<dbReference type="SMART" id="SM00490">
    <property type="entry name" value="HELICc"/>
    <property type="match status" value="1"/>
</dbReference>
<dbReference type="PANTHER" id="PTHR13710:SF105">
    <property type="entry name" value="ATP-DEPENDENT DNA HELICASE Q1"/>
    <property type="match status" value="1"/>
</dbReference>
<dbReference type="InterPro" id="IPR001650">
    <property type="entry name" value="Helicase_C-like"/>
</dbReference>
<evidence type="ECO:0000256" key="3">
    <source>
        <dbReference type="ARBA" id="ARBA00022801"/>
    </source>
</evidence>
<dbReference type="SUPFAM" id="SSF52540">
    <property type="entry name" value="P-loop containing nucleoside triphosphate hydrolases"/>
    <property type="match status" value="1"/>
</dbReference>
<dbReference type="InterPro" id="IPR014001">
    <property type="entry name" value="Helicase_ATP-bd"/>
</dbReference>